<dbReference type="InterPro" id="IPR046062">
    <property type="entry name" value="DUF6020"/>
</dbReference>
<feature type="transmembrane region" description="Helical" evidence="1">
    <location>
        <begin position="575"/>
        <end position="594"/>
    </location>
</feature>
<dbReference type="Pfam" id="PF19484">
    <property type="entry name" value="DUF6020"/>
    <property type="match status" value="1"/>
</dbReference>
<dbReference type="RefSeq" id="WP_125958140.1">
    <property type="nucleotide sequence ID" value="NZ_JAQEJV010000015.1"/>
</dbReference>
<comment type="caution">
    <text evidence="2">The sequence shown here is derived from an EMBL/GenBank/DDBJ whole genome shotgun (WGS) entry which is preliminary data.</text>
</comment>
<feature type="transmembrane region" description="Helical" evidence="1">
    <location>
        <begin position="550"/>
        <end position="569"/>
    </location>
</feature>
<feature type="transmembrane region" description="Helical" evidence="1">
    <location>
        <begin position="243"/>
        <end position="262"/>
    </location>
</feature>
<evidence type="ECO:0000313" key="2">
    <source>
        <dbReference type="EMBL" id="RST92229.1"/>
    </source>
</evidence>
<feature type="transmembrane region" description="Helical" evidence="1">
    <location>
        <begin position="268"/>
        <end position="287"/>
    </location>
</feature>
<proteinExistence type="predicted"/>
<protein>
    <submittedName>
        <fullName evidence="2">Uncharacterized protein</fullName>
    </submittedName>
</protein>
<keyword evidence="1" id="KW-1133">Transmembrane helix</keyword>
<evidence type="ECO:0000313" key="3">
    <source>
        <dbReference type="Proteomes" id="UP000288490"/>
    </source>
</evidence>
<keyword evidence="1" id="KW-0812">Transmembrane</keyword>
<feature type="transmembrane region" description="Helical" evidence="1">
    <location>
        <begin position="316"/>
        <end position="332"/>
    </location>
</feature>
<dbReference type="AlphaFoldDB" id="A0A429ZEX7"/>
<gene>
    <name evidence="2" type="ORF">CBF36_09085</name>
</gene>
<organism evidence="2 3">
    <name type="scientific">Vagococcus bubulae</name>
    <dbReference type="NCBI Taxonomy" id="1977868"/>
    <lineage>
        <taxon>Bacteria</taxon>
        <taxon>Bacillati</taxon>
        <taxon>Bacillota</taxon>
        <taxon>Bacilli</taxon>
        <taxon>Lactobacillales</taxon>
        <taxon>Enterococcaceae</taxon>
        <taxon>Vagococcus</taxon>
    </lineage>
</organism>
<name>A0A429ZEX7_9ENTE</name>
<feature type="transmembrane region" description="Helical" evidence="1">
    <location>
        <begin position="294"/>
        <end position="310"/>
    </location>
</feature>
<dbReference type="Proteomes" id="UP000288490">
    <property type="component" value="Unassembled WGS sequence"/>
</dbReference>
<dbReference type="OrthoDB" id="2143989at2"/>
<reference evidence="2 3" key="1">
    <citation type="submission" date="2017-05" db="EMBL/GenBank/DDBJ databases">
        <title>Vagococcus spp. assemblies.</title>
        <authorList>
            <person name="Gulvik C.A."/>
        </authorList>
    </citation>
    <scope>NUCLEOTIDE SEQUENCE [LARGE SCALE GENOMIC DNA]</scope>
    <source>
        <strain evidence="2 3">SS1994</strain>
    </source>
</reference>
<feature type="transmembrane region" description="Helical" evidence="1">
    <location>
        <begin position="212"/>
        <end position="231"/>
    </location>
</feature>
<sequence length="606" mass="69654">MKNVVKAMVVILGQIVVFNQVGQSENYKKSLLNSPALALLGFVGLVFLFNYVSKLKTKTKILQKIVSLFFAIATWFMSIYGSGLDTVMEVIVSPVGVIYSILFVASFYLLIETMQKILTYYYHKDETIHYNRWFIRWFEAHSFLIPFILINLVWLLVAFSAYPSVFMGDSLDQLTQFFLLSTRTAAHPVTSTIFMGSYVHVGQLVSTANNGLFLYTVVQVVFVAFCVSYAIHVTYKLTRNSSLLLIIMVILAMIPMTNGTVILATKDIMFSGFFVLYMVSLITYFVDDDYYKKHHLYVMLFFSVFFMMLFRYNTLHFIGLTIVVYVFFGLVMRKKFYRLTSVTIMMILGLLVGFGCNTFLANAFAEEQTTPKRREMLSLPFQFTARYAKFHSSDVTEKERIVIDKVLDYDAIKKNYDPYRSDVVKATHNESATKDEMTDYFNVVKKQIRMEPLTAVESVMASHSNLFNLNKTVNDYYSNGVKMSADDMETMNLEKIGIHDNKRSLRLNKIRVRLYKVFDRLPVLAQIDNYAFYVFMMLAVFVLWFTDKQFYLAGLLIPTGAFIGTLIAGPITLGYIRYILPIVLVTPFLLVVALQTKKKPSLDLND</sequence>
<evidence type="ECO:0000256" key="1">
    <source>
        <dbReference type="SAM" id="Phobius"/>
    </source>
</evidence>
<dbReference type="EMBL" id="NGJT01000017">
    <property type="protein sequence ID" value="RST92229.1"/>
    <property type="molecule type" value="Genomic_DNA"/>
</dbReference>
<feature type="transmembrane region" description="Helical" evidence="1">
    <location>
        <begin position="90"/>
        <end position="111"/>
    </location>
</feature>
<feature type="transmembrane region" description="Helical" evidence="1">
    <location>
        <begin position="530"/>
        <end position="545"/>
    </location>
</feature>
<feature type="transmembrane region" description="Helical" evidence="1">
    <location>
        <begin position="142"/>
        <end position="162"/>
    </location>
</feature>
<feature type="transmembrane region" description="Helical" evidence="1">
    <location>
        <begin position="34"/>
        <end position="53"/>
    </location>
</feature>
<feature type="transmembrane region" description="Helical" evidence="1">
    <location>
        <begin position="65"/>
        <end position="84"/>
    </location>
</feature>
<keyword evidence="1" id="KW-0472">Membrane</keyword>
<feature type="transmembrane region" description="Helical" evidence="1">
    <location>
        <begin position="344"/>
        <end position="365"/>
    </location>
</feature>
<keyword evidence="3" id="KW-1185">Reference proteome</keyword>
<accession>A0A429ZEX7</accession>